<proteinExistence type="predicted"/>
<name>A0A0S4JW79_BODSA</name>
<dbReference type="AlphaFoldDB" id="A0A0S4JW79"/>
<keyword evidence="2" id="KW-1185">Reference proteome</keyword>
<accession>A0A0S4JW79</accession>
<reference evidence="2" key="1">
    <citation type="submission" date="2015-09" db="EMBL/GenBank/DDBJ databases">
        <authorList>
            <consortium name="Pathogen Informatics"/>
        </authorList>
    </citation>
    <scope>NUCLEOTIDE SEQUENCE [LARGE SCALE GENOMIC DNA]</scope>
    <source>
        <strain evidence="2">Lake Konstanz</strain>
    </source>
</reference>
<sequence>MKSTKVGSHPDTFVALCMPSTSMMNAMESALESLHGASAVATLIKALRSQQAVHLTSNPRFAACLLKRLVDFCDDDTIYARIFPTVESARSYLDIQLVATARIFMNLNGIRDAPLLVVRTLRFSSELCGLTVFPPFTAGG</sequence>
<protein>
    <submittedName>
        <fullName evidence="1">Uncharacterized protein</fullName>
    </submittedName>
</protein>
<evidence type="ECO:0000313" key="1">
    <source>
        <dbReference type="EMBL" id="CUG93711.1"/>
    </source>
</evidence>
<organism evidence="1 2">
    <name type="scientific">Bodo saltans</name>
    <name type="common">Flagellated protozoan</name>
    <dbReference type="NCBI Taxonomy" id="75058"/>
    <lineage>
        <taxon>Eukaryota</taxon>
        <taxon>Discoba</taxon>
        <taxon>Euglenozoa</taxon>
        <taxon>Kinetoplastea</taxon>
        <taxon>Metakinetoplastina</taxon>
        <taxon>Eubodonida</taxon>
        <taxon>Bodonidae</taxon>
        <taxon>Bodo</taxon>
    </lineage>
</organism>
<gene>
    <name evidence="1" type="ORF">BSAL_44425</name>
</gene>
<evidence type="ECO:0000313" key="2">
    <source>
        <dbReference type="Proteomes" id="UP000051952"/>
    </source>
</evidence>
<dbReference type="Proteomes" id="UP000051952">
    <property type="component" value="Unassembled WGS sequence"/>
</dbReference>
<dbReference type="EMBL" id="CYKH01002189">
    <property type="protein sequence ID" value="CUG93711.1"/>
    <property type="molecule type" value="Genomic_DNA"/>
</dbReference>
<dbReference type="VEuPathDB" id="TriTrypDB:BSAL_44425"/>